<dbReference type="EnsemblMetazoa" id="CLYHEMT007887.1">
    <property type="protein sequence ID" value="CLYHEMP007887.1"/>
    <property type="gene ID" value="CLYHEMG007887"/>
</dbReference>
<organism evidence="1 2">
    <name type="scientific">Clytia hemisphaerica</name>
    <dbReference type="NCBI Taxonomy" id="252671"/>
    <lineage>
        <taxon>Eukaryota</taxon>
        <taxon>Metazoa</taxon>
        <taxon>Cnidaria</taxon>
        <taxon>Hydrozoa</taxon>
        <taxon>Hydroidolina</taxon>
        <taxon>Leptothecata</taxon>
        <taxon>Obeliida</taxon>
        <taxon>Clytiidae</taxon>
        <taxon>Clytia</taxon>
    </lineage>
</organism>
<evidence type="ECO:0000313" key="1">
    <source>
        <dbReference type="EnsemblMetazoa" id="CLYHEMP007887.1"/>
    </source>
</evidence>
<sequence>MGSNQRIADSETEKKVLQQQTEFEIKLAEKDNKMTTKENDFKMQLAEKDQEIAAKENEFKLKLADMENASQLKIAEIENQYKMKLLEKDKEISEKANELNVRMKELKSPTWRVSERFAWGADKFFENKPMEINLFASYQDWYKEISLLLQQGEIESVSSGTSKYVFIKSNCGKYFNSLWLITHRDGRKREDIDGIFYIEDSIQQYWKRINFVLLHPLK</sequence>
<proteinExistence type="predicted"/>
<reference evidence="1" key="1">
    <citation type="submission" date="2021-01" db="UniProtKB">
        <authorList>
            <consortium name="EnsemblMetazoa"/>
        </authorList>
    </citation>
    <scope>IDENTIFICATION</scope>
</reference>
<name>A0A7M5V5H5_9CNID</name>
<protein>
    <submittedName>
        <fullName evidence="1">Uncharacterized protein</fullName>
    </submittedName>
</protein>
<evidence type="ECO:0000313" key="2">
    <source>
        <dbReference type="Proteomes" id="UP000594262"/>
    </source>
</evidence>
<dbReference type="AlphaFoldDB" id="A0A7M5V5H5"/>
<dbReference type="Proteomes" id="UP000594262">
    <property type="component" value="Unplaced"/>
</dbReference>
<accession>A0A7M5V5H5</accession>
<keyword evidence="2" id="KW-1185">Reference proteome</keyword>